<proteinExistence type="predicted"/>
<keyword evidence="3" id="KW-1185">Reference proteome</keyword>
<accession>A0ABY6Z0M2</accession>
<keyword evidence="2" id="KW-0614">Plasmid</keyword>
<dbReference type="Gene3D" id="3.20.20.70">
    <property type="entry name" value="Aldolase class I"/>
    <property type="match status" value="1"/>
</dbReference>
<evidence type="ECO:0000313" key="2">
    <source>
        <dbReference type="EMBL" id="WAH39373.1"/>
    </source>
</evidence>
<protein>
    <submittedName>
        <fullName evidence="1">KDGP aldolase</fullName>
    </submittedName>
</protein>
<dbReference type="RefSeq" id="WP_268043693.1">
    <property type="nucleotide sequence ID" value="NZ_CP104064.1"/>
</dbReference>
<name>A0ABY6Z0M2_9BACL</name>
<dbReference type="EMBL" id="CP104064">
    <property type="protein sequence ID" value="WAH36361.1"/>
    <property type="molecule type" value="Genomic_DNA"/>
</dbReference>
<evidence type="ECO:0000313" key="3">
    <source>
        <dbReference type="Proteomes" id="UP001164803"/>
    </source>
</evidence>
<dbReference type="Proteomes" id="UP001164803">
    <property type="component" value="Chromosome"/>
</dbReference>
<dbReference type="Proteomes" id="UP001164803">
    <property type="component" value="Plasmid unnamed1"/>
</dbReference>
<dbReference type="EMBL" id="CP104065">
    <property type="protein sequence ID" value="WAH39373.1"/>
    <property type="molecule type" value="Genomic_DNA"/>
</dbReference>
<dbReference type="Pfam" id="PF07071">
    <property type="entry name" value="KDGP_aldolase"/>
    <property type="match status" value="1"/>
</dbReference>
<evidence type="ECO:0000313" key="1">
    <source>
        <dbReference type="EMBL" id="WAH36361.1"/>
    </source>
</evidence>
<dbReference type="InterPro" id="IPR013785">
    <property type="entry name" value="Aldolase_TIM"/>
</dbReference>
<gene>
    <name evidence="1" type="ORF">NZD86_19355</name>
    <name evidence="2" type="ORF">NZD86_23710</name>
</gene>
<organism evidence="1 3">
    <name type="scientific">Alicyclobacillus dauci</name>
    <dbReference type="NCBI Taxonomy" id="1475485"/>
    <lineage>
        <taxon>Bacteria</taxon>
        <taxon>Bacillati</taxon>
        <taxon>Bacillota</taxon>
        <taxon>Bacilli</taxon>
        <taxon>Bacillales</taxon>
        <taxon>Alicyclobacillaceae</taxon>
        <taxon>Alicyclobacillus</taxon>
    </lineage>
</organism>
<geneLocation type="plasmid" evidence="2 3">
    <name>unnamed1</name>
</geneLocation>
<reference evidence="1" key="1">
    <citation type="submission" date="2022-08" db="EMBL/GenBank/DDBJ databases">
        <title>Alicyclobacillus dauci DSM2870, complete genome.</title>
        <authorList>
            <person name="Wang Q."/>
            <person name="Cai R."/>
            <person name="Wang Z."/>
        </authorList>
    </citation>
    <scope>NUCLEOTIDE SEQUENCE</scope>
    <source>
        <strain evidence="1">DSM 28700</strain>
        <plasmid evidence="2">unnamed1</plasmid>
    </source>
</reference>
<dbReference type="InterPro" id="IPR010763">
    <property type="entry name" value="DgaF"/>
</dbReference>
<sequence>MTKPSLPIEWIHGRIAVSFLVKDAQNAKEVWEASEGTAFVTLSATNYVDLEQMQEDIATVREVAPAVSLALGGGANPANWDRVFGAGKMGANHLNQPFPTSGYTKGVYSQLWVNAAVEPTGQPGVVKAPWLSGHDFTLSVDSVVSTLKATGVDAVKLHPIKGEIVMEELNVLAKAAGSAGILGFEPAGGVKLENVVHIVQTILSANVELVIPHIFSDAIDKESGKTRPDYVAQVVRTLREQVRV</sequence>